<dbReference type="STRING" id="62101.AB835_12125"/>
<organism evidence="1 2">
    <name type="scientific">Candidatus Endobugula sertula</name>
    <name type="common">Bugula neritina bacterial symbiont</name>
    <dbReference type="NCBI Taxonomy" id="62101"/>
    <lineage>
        <taxon>Bacteria</taxon>
        <taxon>Pseudomonadati</taxon>
        <taxon>Pseudomonadota</taxon>
        <taxon>Gammaproteobacteria</taxon>
        <taxon>Cellvibrionales</taxon>
        <taxon>Cellvibrionaceae</taxon>
        <taxon>Candidatus Endobugula</taxon>
    </lineage>
</organism>
<reference evidence="1 2" key="1">
    <citation type="journal article" date="2016" name="Appl. Environ. Microbiol.">
        <title>Lack of Overt Genome Reduction in the Bryostatin-Producing Bryozoan Symbiont "Candidatus Endobugula sertula".</title>
        <authorList>
            <person name="Miller I.J."/>
            <person name="Vanee N."/>
            <person name="Fong S.S."/>
            <person name="Lim-Fong G.E."/>
            <person name="Kwan J.C."/>
        </authorList>
    </citation>
    <scope>NUCLEOTIDE SEQUENCE [LARGE SCALE GENOMIC DNA]</scope>
    <source>
        <strain evidence="1">AB1-4</strain>
    </source>
</reference>
<evidence type="ECO:0000313" key="2">
    <source>
        <dbReference type="Proteomes" id="UP000242502"/>
    </source>
</evidence>
<dbReference type="Proteomes" id="UP000242502">
    <property type="component" value="Unassembled WGS sequence"/>
</dbReference>
<comment type="caution">
    <text evidence="1">The sequence shown here is derived from an EMBL/GenBank/DDBJ whole genome shotgun (WGS) entry which is preliminary data.</text>
</comment>
<proteinExistence type="predicted"/>
<sequence>MSLLGELEASRILADLSQATASSSLPEIQSISEADDDACEAIFWIRDQMVSAQGLKPHCGRGTLQ</sequence>
<dbReference type="EMBL" id="MDLC01000051">
    <property type="protein sequence ID" value="ODS22815.1"/>
    <property type="molecule type" value="Genomic_DNA"/>
</dbReference>
<gene>
    <name evidence="1" type="ORF">AB835_12125</name>
</gene>
<accession>A0A1D2QMM4</accession>
<protein>
    <submittedName>
        <fullName evidence="1">Uncharacterized protein</fullName>
    </submittedName>
</protein>
<dbReference type="AlphaFoldDB" id="A0A1D2QMM4"/>
<evidence type="ECO:0000313" key="1">
    <source>
        <dbReference type="EMBL" id="ODS22815.1"/>
    </source>
</evidence>
<name>A0A1D2QMM4_9GAMM</name>